<dbReference type="AlphaFoldDB" id="A0A0G0IPS5"/>
<feature type="non-terminal residue" evidence="2">
    <location>
        <position position="1"/>
    </location>
</feature>
<accession>A0A0G0IPS5</accession>
<sequence>NFPWWAVVVSILGLISGITLLKKYDFSYKKNFWLVAGGFVLAVILAGILIDILGFDNIWIRRGPMKKFYQQYRLSPHQYRNQRL</sequence>
<feature type="transmembrane region" description="Helical" evidence="1">
    <location>
        <begin position="33"/>
        <end position="55"/>
    </location>
</feature>
<keyword evidence="1" id="KW-0472">Membrane</keyword>
<keyword evidence="1" id="KW-1133">Transmembrane helix</keyword>
<dbReference type="Proteomes" id="UP000034917">
    <property type="component" value="Unassembled WGS sequence"/>
</dbReference>
<dbReference type="EMBL" id="LBSV01000003">
    <property type="protein sequence ID" value="KKQ26149.1"/>
    <property type="molecule type" value="Genomic_DNA"/>
</dbReference>
<evidence type="ECO:0000256" key="1">
    <source>
        <dbReference type="SAM" id="Phobius"/>
    </source>
</evidence>
<feature type="transmembrane region" description="Helical" evidence="1">
    <location>
        <begin position="6"/>
        <end position="21"/>
    </location>
</feature>
<organism evidence="2 3">
    <name type="scientific">Candidatus Roizmanbacteria bacterium GW2011_GWC2_37_13</name>
    <dbReference type="NCBI Taxonomy" id="1618486"/>
    <lineage>
        <taxon>Bacteria</taxon>
        <taxon>Candidatus Roizmaniibacteriota</taxon>
    </lineage>
</organism>
<comment type="caution">
    <text evidence="2">The sequence shown here is derived from an EMBL/GenBank/DDBJ whole genome shotgun (WGS) entry which is preliminary data.</text>
</comment>
<name>A0A0G0IPS5_9BACT</name>
<gene>
    <name evidence="2" type="ORF">US40_C0003G0001</name>
</gene>
<evidence type="ECO:0000313" key="3">
    <source>
        <dbReference type="Proteomes" id="UP000034917"/>
    </source>
</evidence>
<reference evidence="2 3" key="1">
    <citation type="journal article" date="2015" name="Nature">
        <title>rRNA introns, odd ribosomes, and small enigmatic genomes across a large radiation of phyla.</title>
        <authorList>
            <person name="Brown C.T."/>
            <person name="Hug L.A."/>
            <person name="Thomas B.C."/>
            <person name="Sharon I."/>
            <person name="Castelle C.J."/>
            <person name="Singh A."/>
            <person name="Wilkins M.J."/>
            <person name="Williams K.H."/>
            <person name="Banfield J.F."/>
        </authorList>
    </citation>
    <scope>NUCLEOTIDE SEQUENCE [LARGE SCALE GENOMIC DNA]</scope>
</reference>
<protein>
    <submittedName>
        <fullName evidence="2">Uncharacterized protein</fullName>
    </submittedName>
</protein>
<evidence type="ECO:0000313" key="2">
    <source>
        <dbReference type="EMBL" id="KKQ26149.1"/>
    </source>
</evidence>
<keyword evidence="1" id="KW-0812">Transmembrane</keyword>
<proteinExistence type="predicted"/>